<dbReference type="InterPro" id="IPR050570">
    <property type="entry name" value="Cell_wall_metabolism_enzyme"/>
</dbReference>
<dbReference type="PANTHER" id="PTHR21666:SF270">
    <property type="entry name" value="MUREIN HYDROLASE ACTIVATOR ENVC"/>
    <property type="match status" value="1"/>
</dbReference>
<sequence length="375" mass="40931">MQRWTIKLVSVGVGLVLLAGTLSPVAANTLEDQLQKVRNELNQKKVEEQKAKGVVKDYTSQITSINSSIEQKNREISELQNSLASAMKNVEDTKRDLNEAEQRLEESTEVLKKRVKGMYQNGTVTYLEVLLNSGSFSDFTNRLELLQRMVESDSAMVARIDKEKAQIEELKVALEARAQRIASLKNEQEAAKQVLAQAQKEKESLLNDARKDLKQTESEVDKLEAQEDAILRQIALENAQKGGSYDGGKFSWPVPGYTNISSPFGNRIHPILKQNRFHSGIDIPAPTGVQVIAPAAGVVIFAGSMTGYGNVVMIDHGGGVVSLYGHLSSYQVSKGQGVAKGSNIAKVGSTGMSTGPHLHFEVRKDGTAVSPHGYL</sequence>
<evidence type="ECO:0000313" key="7">
    <source>
        <dbReference type="Proteomes" id="UP001172911"/>
    </source>
</evidence>
<dbReference type="Pfam" id="PF24568">
    <property type="entry name" value="CC_PcsB"/>
    <property type="match status" value="1"/>
</dbReference>
<comment type="caution">
    <text evidence="6">The sequence shown here is derived from an EMBL/GenBank/DDBJ whole genome shotgun (WGS) entry which is preliminary data.</text>
</comment>
<evidence type="ECO:0000256" key="3">
    <source>
        <dbReference type="SAM" id="SignalP"/>
    </source>
</evidence>
<feature type="domain" description="Peptidoglycan hydrolase PcsB coiled-coil" evidence="5">
    <location>
        <begin position="98"/>
        <end position="169"/>
    </location>
</feature>
<dbReference type="Gene3D" id="6.10.250.3150">
    <property type="match status" value="1"/>
</dbReference>
<dbReference type="GO" id="GO:0004222">
    <property type="term" value="F:metalloendopeptidase activity"/>
    <property type="evidence" value="ECO:0007669"/>
    <property type="project" value="TreeGrafter"/>
</dbReference>
<dbReference type="Gene3D" id="2.70.70.10">
    <property type="entry name" value="Glucose Permease (Domain IIA)"/>
    <property type="match status" value="1"/>
</dbReference>
<organism evidence="6 7">
    <name type="scientific">Desulforamulus aquiferis</name>
    <dbReference type="NCBI Taxonomy" id="1397668"/>
    <lineage>
        <taxon>Bacteria</taxon>
        <taxon>Bacillati</taxon>
        <taxon>Bacillota</taxon>
        <taxon>Clostridia</taxon>
        <taxon>Eubacteriales</taxon>
        <taxon>Peptococcaceae</taxon>
        <taxon>Desulforamulus</taxon>
    </lineage>
</organism>
<evidence type="ECO:0000256" key="2">
    <source>
        <dbReference type="SAM" id="Coils"/>
    </source>
</evidence>
<feature type="coiled-coil region" evidence="2">
    <location>
        <begin position="157"/>
        <end position="240"/>
    </location>
</feature>
<dbReference type="Pfam" id="PF01551">
    <property type="entry name" value="Peptidase_M23"/>
    <property type="match status" value="1"/>
</dbReference>
<dbReference type="InterPro" id="IPR057309">
    <property type="entry name" value="PcsB_CC"/>
</dbReference>
<evidence type="ECO:0000259" key="5">
    <source>
        <dbReference type="Pfam" id="PF24568"/>
    </source>
</evidence>
<reference evidence="6" key="1">
    <citation type="journal article" date="2023" name="J. Hazard. Mater.">
        <title>Anaerobic biodegradation of pyrene and benzo[a]pyrene by a new sulfate-reducing Desulforamulus aquiferis strain DSA.</title>
        <authorList>
            <person name="Zhang Z."/>
            <person name="Sun J."/>
            <person name="Gong X."/>
            <person name="Wang C."/>
            <person name="Wang H."/>
        </authorList>
    </citation>
    <scope>NUCLEOTIDE SEQUENCE</scope>
    <source>
        <strain evidence="6">DSA</strain>
    </source>
</reference>
<dbReference type="InterPro" id="IPR016047">
    <property type="entry name" value="M23ase_b-sheet_dom"/>
</dbReference>
<dbReference type="FunFam" id="2.70.70.10:FF:000006">
    <property type="entry name" value="M23 family peptidase"/>
    <property type="match status" value="1"/>
</dbReference>
<protein>
    <submittedName>
        <fullName evidence="6">Peptidoglycan DD-metalloendopeptidase family protein</fullName>
    </submittedName>
</protein>
<reference evidence="6" key="2">
    <citation type="submission" date="2023-03" db="EMBL/GenBank/DDBJ databases">
        <authorList>
            <person name="Zhang Z."/>
        </authorList>
    </citation>
    <scope>NUCLEOTIDE SEQUENCE</scope>
    <source>
        <strain evidence="6">DSA</strain>
    </source>
</reference>
<keyword evidence="2" id="KW-0175">Coiled coil</keyword>
<proteinExistence type="predicted"/>
<name>A0AAW7ZDX3_9FIRM</name>
<dbReference type="InterPro" id="IPR011055">
    <property type="entry name" value="Dup_hybrid_motif"/>
</dbReference>
<feature type="signal peptide" evidence="3">
    <location>
        <begin position="1"/>
        <end position="26"/>
    </location>
</feature>
<dbReference type="CDD" id="cd12797">
    <property type="entry name" value="M23_peptidase"/>
    <property type="match status" value="1"/>
</dbReference>
<dbReference type="Proteomes" id="UP001172911">
    <property type="component" value="Unassembled WGS sequence"/>
</dbReference>
<dbReference type="RefSeq" id="WP_304543412.1">
    <property type="nucleotide sequence ID" value="NZ_JARPTC010000017.1"/>
</dbReference>
<dbReference type="SUPFAM" id="SSF51261">
    <property type="entry name" value="Duplicated hybrid motif"/>
    <property type="match status" value="1"/>
</dbReference>
<keyword evidence="7" id="KW-1185">Reference proteome</keyword>
<dbReference type="PANTHER" id="PTHR21666">
    <property type="entry name" value="PEPTIDASE-RELATED"/>
    <property type="match status" value="1"/>
</dbReference>
<evidence type="ECO:0000256" key="1">
    <source>
        <dbReference type="ARBA" id="ARBA00022729"/>
    </source>
</evidence>
<evidence type="ECO:0000313" key="6">
    <source>
        <dbReference type="EMBL" id="MDO7787937.1"/>
    </source>
</evidence>
<feature type="chain" id="PRO_5044026691" evidence="3">
    <location>
        <begin position="27"/>
        <end position="375"/>
    </location>
</feature>
<evidence type="ECO:0000259" key="4">
    <source>
        <dbReference type="Pfam" id="PF01551"/>
    </source>
</evidence>
<keyword evidence="1 3" id="KW-0732">Signal</keyword>
<feature type="domain" description="M23ase beta-sheet core" evidence="4">
    <location>
        <begin position="276"/>
        <end position="371"/>
    </location>
</feature>
<gene>
    <name evidence="6" type="ORF">P6N53_11965</name>
</gene>
<feature type="coiled-coil region" evidence="2">
    <location>
        <begin position="27"/>
        <end position="114"/>
    </location>
</feature>
<accession>A0AAW7ZDX3</accession>
<dbReference type="AlphaFoldDB" id="A0AAW7ZDX3"/>
<dbReference type="EMBL" id="JARPTC010000017">
    <property type="protein sequence ID" value="MDO7787937.1"/>
    <property type="molecule type" value="Genomic_DNA"/>
</dbReference>